<dbReference type="OrthoDB" id="7856349at2"/>
<reference evidence="1 2" key="1">
    <citation type="submission" date="2019-04" db="EMBL/GenBank/DDBJ databases">
        <title>Genome sequence of Pelagicola litoralis CL-ES2.</title>
        <authorList>
            <person name="Cao J."/>
        </authorList>
    </citation>
    <scope>NUCLEOTIDE SEQUENCE [LARGE SCALE GENOMIC DNA]</scope>
    <source>
        <strain evidence="1 2">CL-ES2</strain>
    </source>
</reference>
<protein>
    <submittedName>
        <fullName evidence="1">Uncharacterized protein</fullName>
    </submittedName>
</protein>
<gene>
    <name evidence="1" type="ORF">FAP39_03390</name>
</gene>
<dbReference type="Proteomes" id="UP000306575">
    <property type="component" value="Unassembled WGS sequence"/>
</dbReference>
<evidence type="ECO:0000313" key="1">
    <source>
        <dbReference type="EMBL" id="TKZ22257.1"/>
    </source>
</evidence>
<proteinExistence type="predicted"/>
<comment type="caution">
    <text evidence="1">The sequence shown here is derived from an EMBL/GenBank/DDBJ whole genome shotgun (WGS) entry which is preliminary data.</text>
</comment>
<accession>A0A4U7N968</accession>
<dbReference type="EMBL" id="SULI01000002">
    <property type="protein sequence ID" value="TKZ22257.1"/>
    <property type="molecule type" value="Genomic_DNA"/>
</dbReference>
<dbReference type="RefSeq" id="WP_138014969.1">
    <property type="nucleotide sequence ID" value="NZ_SULI01000002.1"/>
</dbReference>
<sequence>MSSKPIGRKRLHAEVATRLNTAPKTQPHLTSLSKVEIAMRKNAPDLAGASQRELLDAQKRRTAHEHARWPRPRLLALCLIGAVGILEPNLALRLGLWGVVLFLVGAIATGPERARDTTLWLGRRFMWLWRVEVSLCKRILGRVQSRLGPSIRKSAGTW</sequence>
<dbReference type="AlphaFoldDB" id="A0A4U7N968"/>
<organism evidence="1 2">
    <name type="scientific">Shimia litoralis</name>
    <dbReference type="NCBI Taxonomy" id="420403"/>
    <lineage>
        <taxon>Bacteria</taxon>
        <taxon>Pseudomonadati</taxon>
        <taxon>Pseudomonadota</taxon>
        <taxon>Alphaproteobacteria</taxon>
        <taxon>Rhodobacterales</taxon>
        <taxon>Roseobacteraceae</taxon>
    </lineage>
</organism>
<keyword evidence="2" id="KW-1185">Reference proteome</keyword>
<name>A0A4U7N968_9RHOB</name>
<evidence type="ECO:0000313" key="2">
    <source>
        <dbReference type="Proteomes" id="UP000306575"/>
    </source>
</evidence>